<evidence type="ECO:0000313" key="2">
    <source>
        <dbReference type="EMBL" id="KAF2583782.1"/>
    </source>
</evidence>
<accession>A0A8S9JQ80</accession>
<keyword evidence="1" id="KW-0812">Transmembrane</keyword>
<gene>
    <name evidence="2" type="ORF">F2Q70_00037113</name>
</gene>
<sequence length="62" mass="7108">MSIQTGIYIIIIVACLSRVILTGLPKRSLHYKKEYFYSVLTSQQRDLDRVCVCLSVVAMEIQ</sequence>
<evidence type="ECO:0000256" key="1">
    <source>
        <dbReference type="SAM" id="Phobius"/>
    </source>
</evidence>
<protein>
    <submittedName>
        <fullName evidence="2">Uncharacterized protein</fullName>
    </submittedName>
</protein>
<dbReference type="AlphaFoldDB" id="A0A8S9JQ80"/>
<name>A0A8S9JQ80_BRACR</name>
<feature type="transmembrane region" description="Helical" evidence="1">
    <location>
        <begin position="6"/>
        <end position="24"/>
    </location>
</feature>
<keyword evidence="1" id="KW-1133">Transmembrane helix</keyword>
<dbReference type="EMBL" id="QGKY02000246">
    <property type="protein sequence ID" value="KAF2583782.1"/>
    <property type="molecule type" value="Genomic_DNA"/>
</dbReference>
<comment type="caution">
    <text evidence="2">The sequence shown here is derived from an EMBL/GenBank/DDBJ whole genome shotgun (WGS) entry which is preliminary data.</text>
</comment>
<organism evidence="2">
    <name type="scientific">Brassica cretica</name>
    <name type="common">Mustard</name>
    <dbReference type="NCBI Taxonomy" id="69181"/>
    <lineage>
        <taxon>Eukaryota</taxon>
        <taxon>Viridiplantae</taxon>
        <taxon>Streptophyta</taxon>
        <taxon>Embryophyta</taxon>
        <taxon>Tracheophyta</taxon>
        <taxon>Spermatophyta</taxon>
        <taxon>Magnoliopsida</taxon>
        <taxon>eudicotyledons</taxon>
        <taxon>Gunneridae</taxon>
        <taxon>Pentapetalae</taxon>
        <taxon>rosids</taxon>
        <taxon>malvids</taxon>
        <taxon>Brassicales</taxon>
        <taxon>Brassicaceae</taxon>
        <taxon>Brassiceae</taxon>
        <taxon>Brassica</taxon>
    </lineage>
</organism>
<reference evidence="2" key="1">
    <citation type="submission" date="2019-12" db="EMBL/GenBank/DDBJ databases">
        <title>Genome sequencing and annotation of Brassica cretica.</title>
        <authorList>
            <person name="Studholme D.J."/>
            <person name="Sarris P.F."/>
        </authorList>
    </citation>
    <scope>NUCLEOTIDE SEQUENCE</scope>
    <source>
        <strain evidence="2">PFS-102/07</strain>
        <tissue evidence="2">Leaf</tissue>
    </source>
</reference>
<proteinExistence type="predicted"/>
<keyword evidence="1" id="KW-0472">Membrane</keyword>